<comment type="caution">
    <text evidence="1">The sequence shown here is derived from an EMBL/GenBank/DDBJ whole genome shotgun (WGS) entry which is preliminary data.</text>
</comment>
<protein>
    <recommendedName>
        <fullName evidence="3">Transposase</fullName>
    </recommendedName>
</protein>
<keyword evidence="2" id="KW-1185">Reference proteome</keyword>
<evidence type="ECO:0000313" key="1">
    <source>
        <dbReference type="EMBL" id="GIH44616.1"/>
    </source>
</evidence>
<gene>
    <name evidence="1" type="ORF">Mco01_76160</name>
</gene>
<reference evidence="1 2" key="1">
    <citation type="submission" date="2021-01" db="EMBL/GenBank/DDBJ databases">
        <title>Whole genome shotgun sequence of Microbispora corallina NBRC 16416.</title>
        <authorList>
            <person name="Komaki H."/>
            <person name="Tamura T."/>
        </authorList>
    </citation>
    <scope>NUCLEOTIDE SEQUENCE [LARGE SCALE GENOMIC DNA]</scope>
    <source>
        <strain evidence="1 2">NBRC 16416</strain>
    </source>
</reference>
<accession>A0ABQ4GC80</accession>
<name>A0ABQ4GC80_9ACTN</name>
<dbReference type="EMBL" id="BOOC01000065">
    <property type="protein sequence ID" value="GIH44616.1"/>
    <property type="molecule type" value="Genomic_DNA"/>
</dbReference>
<sequence>MQDLYRREKRMPAELDLLAVIAMDADDPVSEILHEDDGGDAKPGRKSLTLLPRHRNTLGLDNDEGGVAEGTACVHERVCKQAISHDITLRLKRTTHSGGDAINNWRHRVNRL</sequence>
<organism evidence="1 2">
    <name type="scientific">Microbispora corallina</name>
    <dbReference type="NCBI Taxonomy" id="83302"/>
    <lineage>
        <taxon>Bacteria</taxon>
        <taxon>Bacillati</taxon>
        <taxon>Actinomycetota</taxon>
        <taxon>Actinomycetes</taxon>
        <taxon>Streptosporangiales</taxon>
        <taxon>Streptosporangiaceae</taxon>
        <taxon>Microbispora</taxon>
    </lineage>
</organism>
<evidence type="ECO:0008006" key="3">
    <source>
        <dbReference type="Google" id="ProtNLM"/>
    </source>
</evidence>
<evidence type="ECO:0000313" key="2">
    <source>
        <dbReference type="Proteomes" id="UP000603904"/>
    </source>
</evidence>
<proteinExistence type="predicted"/>
<dbReference type="Proteomes" id="UP000603904">
    <property type="component" value="Unassembled WGS sequence"/>
</dbReference>